<proteinExistence type="predicted"/>
<dbReference type="PANTHER" id="PTHR43591">
    <property type="entry name" value="METHYLTRANSFERASE"/>
    <property type="match status" value="1"/>
</dbReference>
<dbReference type="InterPro" id="IPR029063">
    <property type="entry name" value="SAM-dependent_MTases_sf"/>
</dbReference>
<dbReference type="OrthoDB" id="2013972at2759"/>
<sequence length="373" mass="42087">MPCDQAEQDRLTIQHQVFVYALKGKLTTTRVTPLTRRILDLGTGPGNWALAMAQQCPHAEVVGVDMAVWDLETTEAEAGSGRVTWEIDDLDVWGVDADVDELTSRLGHYDPFRDPAARDPNETSKSRMREPRSGTGTPADPSESAASFNPYVLEPEAQPGWHFSQPFDLIHLRAMRGSFAYWEDVYAEIYKNLNPGGWIEIADLELVLPEMTNSASTPGESSADNPRSQAAINHPFAAITKLYMSMMQASYKSGRPLGTFYMHPTYLEDAGFKDIQTTQVNVPVGQWPDTEEQRKVGKMFLVILMESLEPHSMRLLTRYGDAERMWTADEVRAQIERGKQEILDWSEGLVDERRREGWCANFKWIVGRKSKNA</sequence>
<keyword evidence="3" id="KW-1185">Reference proteome</keyword>
<dbReference type="Pfam" id="PF13489">
    <property type="entry name" value="Methyltransf_23"/>
    <property type="match status" value="1"/>
</dbReference>
<dbReference type="EMBL" id="ML996120">
    <property type="protein sequence ID" value="KAF2736910.1"/>
    <property type="molecule type" value="Genomic_DNA"/>
</dbReference>
<dbReference type="Gene3D" id="3.40.50.150">
    <property type="entry name" value="Vaccinia Virus protein VP39"/>
    <property type="match status" value="1"/>
</dbReference>
<organism evidence="2 3">
    <name type="scientific">Polyplosphaeria fusca</name>
    <dbReference type="NCBI Taxonomy" id="682080"/>
    <lineage>
        <taxon>Eukaryota</taxon>
        <taxon>Fungi</taxon>
        <taxon>Dikarya</taxon>
        <taxon>Ascomycota</taxon>
        <taxon>Pezizomycotina</taxon>
        <taxon>Dothideomycetes</taxon>
        <taxon>Pleosporomycetidae</taxon>
        <taxon>Pleosporales</taxon>
        <taxon>Tetraplosphaeriaceae</taxon>
        <taxon>Polyplosphaeria</taxon>
    </lineage>
</organism>
<accession>A0A9P4R2G4</accession>
<evidence type="ECO:0000256" key="1">
    <source>
        <dbReference type="SAM" id="MobiDB-lite"/>
    </source>
</evidence>
<name>A0A9P4R2G4_9PLEO</name>
<dbReference type="AlphaFoldDB" id="A0A9P4R2G4"/>
<dbReference type="SUPFAM" id="SSF53335">
    <property type="entry name" value="S-adenosyl-L-methionine-dependent methyltransferases"/>
    <property type="match status" value="2"/>
</dbReference>
<dbReference type="CDD" id="cd02440">
    <property type="entry name" value="AdoMet_MTases"/>
    <property type="match status" value="1"/>
</dbReference>
<gene>
    <name evidence="2" type="ORF">EJ04DRAFT_488903</name>
</gene>
<feature type="region of interest" description="Disordered" evidence="1">
    <location>
        <begin position="110"/>
        <end position="146"/>
    </location>
</feature>
<evidence type="ECO:0008006" key="4">
    <source>
        <dbReference type="Google" id="ProtNLM"/>
    </source>
</evidence>
<feature type="compositionally biased region" description="Basic and acidic residues" evidence="1">
    <location>
        <begin position="110"/>
        <end position="132"/>
    </location>
</feature>
<dbReference type="Proteomes" id="UP000799444">
    <property type="component" value="Unassembled WGS sequence"/>
</dbReference>
<evidence type="ECO:0000313" key="2">
    <source>
        <dbReference type="EMBL" id="KAF2736910.1"/>
    </source>
</evidence>
<dbReference type="GO" id="GO:0008168">
    <property type="term" value="F:methyltransferase activity"/>
    <property type="evidence" value="ECO:0007669"/>
    <property type="project" value="TreeGrafter"/>
</dbReference>
<comment type="caution">
    <text evidence="2">The sequence shown here is derived from an EMBL/GenBank/DDBJ whole genome shotgun (WGS) entry which is preliminary data.</text>
</comment>
<reference evidence="2" key="1">
    <citation type="journal article" date="2020" name="Stud. Mycol.">
        <title>101 Dothideomycetes genomes: a test case for predicting lifestyles and emergence of pathogens.</title>
        <authorList>
            <person name="Haridas S."/>
            <person name="Albert R."/>
            <person name="Binder M."/>
            <person name="Bloem J."/>
            <person name="Labutti K."/>
            <person name="Salamov A."/>
            <person name="Andreopoulos B."/>
            <person name="Baker S."/>
            <person name="Barry K."/>
            <person name="Bills G."/>
            <person name="Bluhm B."/>
            <person name="Cannon C."/>
            <person name="Castanera R."/>
            <person name="Culley D."/>
            <person name="Daum C."/>
            <person name="Ezra D."/>
            <person name="Gonzalez J."/>
            <person name="Henrissat B."/>
            <person name="Kuo A."/>
            <person name="Liang C."/>
            <person name="Lipzen A."/>
            <person name="Lutzoni F."/>
            <person name="Magnuson J."/>
            <person name="Mondo S."/>
            <person name="Nolan M."/>
            <person name="Ohm R."/>
            <person name="Pangilinan J."/>
            <person name="Park H.-J."/>
            <person name="Ramirez L."/>
            <person name="Alfaro M."/>
            <person name="Sun H."/>
            <person name="Tritt A."/>
            <person name="Yoshinaga Y."/>
            <person name="Zwiers L.-H."/>
            <person name="Turgeon B."/>
            <person name="Goodwin S."/>
            <person name="Spatafora J."/>
            <person name="Crous P."/>
            <person name="Grigoriev I."/>
        </authorList>
    </citation>
    <scope>NUCLEOTIDE SEQUENCE</scope>
    <source>
        <strain evidence="2">CBS 125425</strain>
    </source>
</reference>
<dbReference type="PANTHER" id="PTHR43591:SF105">
    <property type="entry name" value="METHYLTRANSFERASE DOMAIN-CONTAINING PROTEIN-RELATED"/>
    <property type="match status" value="1"/>
</dbReference>
<evidence type="ECO:0000313" key="3">
    <source>
        <dbReference type="Proteomes" id="UP000799444"/>
    </source>
</evidence>
<protein>
    <recommendedName>
        <fullName evidence="4">S-adenosyl-L-methionine-dependent methyltransferase</fullName>
    </recommendedName>
</protein>